<dbReference type="HOGENOM" id="CLU_2253092_0_0_1"/>
<dbReference type="Proteomes" id="UP000015102">
    <property type="component" value="Unassembled WGS sequence"/>
</dbReference>
<keyword evidence="2" id="KW-1185">Reference proteome</keyword>
<protein>
    <submittedName>
        <fullName evidence="1">Uncharacterized protein</fullName>
    </submittedName>
</protein>
<reference evidence="1" key="2">
    <citation type="submission" date="2015-06" db="UniProtKB">
        <authorList>
            <consortium name="EnsemblMetazoa"/>
        </authorList>
    </citation>
    <scope>IDENTIFICATION</scope>
</reference>
<proteinExistence type="predicted"/>
<evidence type="ECO:0000313" key="1">
    <source>
        <dbReference type="EnsemblMetazoa" id="MESCA006488-PA"/>
    </source>
</evidence>
<reference evidence="2" key="1">
    <citation type="submission" date="2013-02" db="EMBL/GenBank/DDBJ databases">
        <authorList>
            <person name="Hughes D."/>
        </authorList>
    </citation>
    <scope>NUCLEOTIDE SEQUENCE</scope>
    <source>
        <strain>Durham</strain>
        <strain evidence="2">NC isolate 2 -- Noor lab</strain>
    </source>
</reference>
<sequence length="104" mass="12158">MKSKKNETIELVLNPGRLWLRVHDSLTPKSIFKLWYHQTGTLRTKQITGSVTHAMHQVSPITIIISKDFRANMPSETSVTSWKQTFDWYLPIEDQGFWDNLVEI</sequence>
<dbReference type="EMBL" id="CAQQ02393036">
    <property type="status" value="NOT_ANNOTATED_CDS"/>
    <property type="molecule type" value="Genomic_DNA"/>
</dbReference>
<name>T1GS40_MEGSC</name>
<dbReference type="AlphaFoldDB" id="T1GS40"/>
<dbReference type="EnsemblMetazoa" id="MESCA006488-RA">
    <property type="protein sequence ID" value="MESCA006488-PA"/>
    <property type="gene ID" value="MESCA006488"/>
</dbReference>
<accession>T1GS40</accession>
<dbReference type="EMBL" id="CAQQ02393035">
    <property type="status" value="NOT_ANNOTATED_CDS"/>
    <property type="molecule type" value="Genomic_DNA"/>
</dbReference>
<organism evidence="1 2">
    <name type="scientific">Megaselia scalaris</name>
    <name type="common">Humpbacked fly</name>
    <name type="synonym">Phora scalaris</name>
    <dbReference type="NCBI Taxonomy" id="36166"/>
    <lineage>
        <taxon>Eukaryota</taxon>
        <taxon>Metazoa</taxon>
        <taxon>Ecdysozoa</taxon>
        <taxon>Arthropoda</taxon>
        <taxon>Hexapoda</taxon>
        <taxon>Insecta</taxon>
        <taxon>Pterygota</taxon>
        <taxon>Neoptera</taxon>
        <taxon>Endopterygota</taxon>
        <taxon>Diptera</taxon>
        <taxon>Brachycera</taxon>
        <taxon>Muscomorpha</taxon>
        <taxon>Platypezoidea</taxon>
        <taxon>Phoridae</taxon>
        <taxon>Megaseliini</taxon>
        <taxon>Megaselia</taxon>
    </lineage>
</organism>
<evidence type="ECO:0000313" key="2">
    <source>
        <dbReference type="Proteomes" id="UP000015102"/>
    </source>
</evidence>